<dbReference type="SUPFAM" id="SSF48726">
    <property type="entry name" value="Immunoglobulin"/>
    <property type="match status" value="2"/>
</dbReference>
<dbReference type="GO" id="GO:1990782">
    <property type="term" value="F:protein tyrosine kinase binding"/>
    <property type="evidence" value="ECO:0007669"/>
    <property type="project" value="TreeGrafter"/>
</dbReference>
<dbReference type="Gene3D" id="2.60.40.10">
    <property type="entry name" value="Immunoglobulins"/>
    <property type="match status" value="2"/>
</dbReference>
<name>K9II33_DESRO</name>
<dbReference type="Pfam" id="PF07679">
    <property type="entry name" value="I-set"/>
    <property type="match status" value="1"/>
</dbReference>
<dbReference type="InterPro" id="IPR003599">
    <property type="entry name" value="Ig_sub"/>
</dbReference>
<evidence type="ECO:0000256" key="1">
    <source>
        <dbReference type="ARBA" id="ARBA00022729"/>
    </source>
</evidence>
<organism evidence="6">
    <name type="scientific">Desmodus rotundus</name>
    <name type="common">Vampire bat</name>
    <dbReference type="NCBI Taxonomy" id="9430"/>
    <lineage>
        <taxon>Eukaryota</taxon>
        <taxon>Metazoa</taxon>
        <taxon>Chordata</taxon>
        <taxon>Craniata</taxon>
        <taxon>Vertebrata</taxon>
        <taxon>Euteleostomi</taxon>
        <taxon>Mammalia</taxon>
        <taxon>Eutheria</taxon>
        <taxon>Laurasiatheria</taxon>
        <taxon>Chiroptera</taxon>
        <taxon>Yangochiroptera</taxon>
        <taxon>Phyllostomidae</taxon>
        <taxon>Desmodontinae</taxon>
        <taxon>Desmodus</taxon>
    </lineage>
</organism>
<dbReference type="AlphaFoldDB" id="K9II33"/>
<proteinExistence type="evidence at transcript level"/>
<dbReference type="GO" id="GO:0005886">
    <property type="term" value="C:plasma membrane"/>
    <property type="evidence" value="ECO:0007669"/>
    <property type="project" value="TreeGrafter"/>
</dbReference>
<feature type="domain" description="Ig-like" evidence="5">
    <location>
        <begin position="145"/>
        <end position="213"/>
    </location>
</feature>
<accession>K9II33</accession>
<reference evidence="6" key="1">
    <citation type="submission" date="2012-11" db="EMBL/GenBank/DDBJ databases">
        <title>The Vampirome: Transcriptome and Proteome Analysis of the Submandibular and Accessory Glands of the Vampire Bat and Vector of Human Rabies, Desmodus rotundus.</title>
        <authorList>
            <person name="Francischetti I.M.B."/>
            <person name="Assumpcao T.C.F."/>
            <person name="Ma D."/>
            <person name="Vicente E.C."/>
            <person name="Ribeiro J.M.C."/>
        </authorList>
    </citation>
    <scope>NUCLEOTIDE SEQUENCE</scope>
    <source>
        <tissue evidence="6">Salivary gland</tissue>
    </source>
</reference>
<dbReference type="GO" id="GO:0009986">
    <property type="term" value="C:cell surface"/>
    <property type="evidence" value="ECO:0007669"/>
    <property type="project" value="TreeGrafter"/>
</dbReference>
<dbReference type="InterPro" id="IPR013783">
    <property type="entry name" value="Ig-like_fold"/>
</dbReference>
<keyword evidence="2" id="KW-0325">Glycoprotein</keyword>
<dbReference type="Pfam" id="PF07686">
    <property type="entry name" value="V-set"/>
    <property type="match status" value="1"/>
</dbReference>
<dbReference type="InterPro" id="IPR050831">
    <property type="entry name" value="CEA_cell_adhesion"/>
</dbReference>
<evidence type="ECO:0000313" key="6">
    <source>
        <dbReference type="EMBL" id="JAA45807.1"/>
    </source>
</evidence>
<dbReference type="SMART" id="SM00409">
    <property type="entry name" value="IG"/>
    <property type="match status" value="2"/>
</dbReference>
<evidence type="ECO:0000259" key="5">
    <source>
        <dbReference type="PROSITE" id="PS50835"/>
    </source>
</evidence>
<evidence type="ECO:0000256" key="2">
    <source>
        <dbReference type="ARBA" id="ARBA00023180"/>
    </source>
</evidence>
<dbReference type="PANTHER" id="PTHR44427:SF1">
    <property type="entry name" value="CARCINOEMBRYONIC ANTIGEN-RELATED CELL ADHESION MOLECULE 1"/>
    <property type="match status" value="1"/>
</dbReference>
<dbReference type="InterPro" id="IPR007110">
    <property type="entry name" value="Ig-like_dom"/>
</dbReference>
<comment type="similarity">
    <text evidence="4">Belongs to the immunoglobulin superfamily. CEA family.</text>
</comment>
<dbReference type="PANTHER" id="PTHR44427">
    <property type="entry name" value="CARCINOEMBRYONIC ANTIGEN-RELATED CELL ADHESION MOLECULE 19"/>
    <property type="match status" value="1"/>
</dbReference>
<protein>
    <submittedName>
        <fullName evidence="6">Putative carcinoembryonic antigen-related cell adhesion molecule 21</fullName>
    </submittedName>
</protein>
<dbReference type="InterPro" id="IPR036179">
    <property type="entry name" value="Ig-like_dom_sf"/>
</dbReference>
<sequence>MEFPAAQNLRELAPWQGILLAVSLLIFWSPPSTSQLTIVSTNAPEGKDVILNILNKPDNTRAFMWYRGVGENSSCLIAFTVMHLRTYENGPAYTGREKVNFDGSLLLEDVTLNDTGDFTIVAFPQEGKVETGFGRLHVYQTVRKPILLATKTRARENMDFVILTCGTDATSIEWFFNGRRLALRKTMELAEHNTALIIDPVRREDEGFYHCEVFNAFSFYKSDPLILYVVQE</sequence>
<keyword evidence="3" id="KW-0393">Immunoglobulin domain</keyword>
<dbReference type="InterPro" id="IPR013106">
    <property type="entry name" value="Ig_V-set"/>
</dbReference>
<keyword evidence="1" id="KW-0732">Signal</keyword>
<evidence type="ECO:0000256" key="4">
    <source>
        <dbReference type="ARBA" id="ARBA00038222"/>
    </source>
</evidence>
<evidence type="ECO:0000256" key="3">
    <source>
        <dbReference type="ARBA" id="ARBA00023319"/>
    </source>
</evidence>
<dbReference type="PROSITE" id="PS50835">
    <property type="entry name" value="IG_LIKE"/>
    <property type="match status" value="1"/>
</dbReference>
<dbReference type="InterPro" id="IPR013098">
    <property type="entry name" value="Ig_I-set"/>
</dbReference>
<dbReference type="EMBL" id="GABZ01007718">
    <property type="protein sequence ID" value="JAA45807.1"/>
    <property type="molecule type" value="mRNA"/>
</dbReference>
<dbReference type="GO" id="GO:0007165">
    <property type="term" value="P:signal transduction"/>
    <property type="evidence" value="ECO:0007669"/>
    <property type="project" value="TreeGrafter"/>
</dbReference>
<dbReference type="GO" id="GO:0002682">
    <property type="term" value="P:regulation of immune system process"/>
    <property type="evidence" value="ECO:0007669"/>
    <property type="project" value="TreeGrafter"/>
</dbReference>